<reference evidence="19" key="1">
    <citation type="submission" date="2020-01" db="EMBL/GenBank/DDBJ databases">
        <authorList>
            <person name="Feng Z.H.Z."/>
        </authorList>
    </citation>
    <scope>NUCLEOTIDE SEQUENCE</scope>
    <source>
        <strain evidence="19">CBS107.38</strain>
    </source>
</reference>
<keyword evidence="12" id="KW-0496">Mitochondrion</keyword>
<keyword evidence="6" id="KW-0349">Heme</keyword>
<evidence type="ECO:0000256" key="14">
    <source>
        <dbReference type="ARBA" id="ARBA00023239"/>
    </source>
</evidence>
<evidence type="ECO:0000256" key="6">
    <source>
        <dbReference type="ARBA" id="ARBA00022617"/>
    </source>
</evidence>
<dbReference type="GO" id="GO:0004408">
    <property type="term" value="F:holocytochrome-c synthase activity"/>
    <property type="evidence" value="ECO:0007669"/>
    <property type="project" value="UniProtKB-EC"/>
</dbReference>
<keyword evidence="20" id="KW-1185">Reference proteome</keyword>
<dbReference type="Pfam" id="PF01265">
    <property type="entry name" value="Cyto_heme_lyase"/>
    <property type="match status" value="1"/>
</dbReference>
<dbReference type="InterPro" id="IPR006977">
    <property type="entry name" value="Yip1_dom"/>
</dbReference>
<evidence type="ECO:0000256" key="13">
    <source>
        <dbReference type="ARBA" id="ARBA00023136"/>
    </source>
</evidence>
<comment type="similarity">
    <text evidence="3">Belongs to the cytochrome c-type heme lyase family.</text>
</comment>
<comment type="similarity">
    <text evidence="4">Belongs to the YIP1 family.</text>
</comment>
<keyword evidence="15" id="KW-0175">Coiled coil</keyword>
<keyword evidence="14 19" id="KW-0456">Lyase</keyword>
<feature type="coiled-coil region" evidence="15">
    <location>
        <begin position="646"/>
        <end position="673"/>
    </location>
</feature>
<evidence type="ECO:0000256" key="4">
    <source>
        <dbReference type="ARBA" id="ARBA00010596"/>
    </source>
</evidence>
<evidence type="ECO:0000256" key="1">
    <source>
        <dbReference type="ARBA" id="ARBA00004141"/>
    </source>
</evidence>
<feature type="transmembrane region" description="Helical" evidence="17">
    <location>
        <begin position="129"/>
        <end position="147"/>
    </location>
</feature>
<organism evidence="19 20">
    <name type="scientific">Alternaria burnsii</name>
    <dbReference type="NCBI Taxonomy" id="1187904"/>
    <lineage>
        <taxon>Eukaryota</taxon>
        <taxon>Fungi</taxon>
        <taxon>Dikarya</taxon>
        <taxon>Ascomycota</taxon>
        <taxon>Pezizomycotina</taxon>
        <taxon>Dothideomycetes</taxon>
        <taxon>Pleosporomycetidae</taxon>
        <taxon>Pleosporales</taxon>
        <taxon>Pleosporineae</taxon>
        <taxon>Pleosporaceae</taxon>
        <taxon>Alternaria</taxon>
        <taxon>Alternaria sect. Alternaria</taxon>
    </lineage>
</organism>
<evidence type="ECO:0000313" key="19">
    <source>
        <dbReference type="EMBL" id="KAF7682299.1"/>
    </source>
</evidence>
<accession>A0A8H7EKL2</accession>
<evidence type="ECO:0000256" key="2">
    <source>
        <dbReference type="ARBA" id="ARBA00004273"/>
    </source>
</evidence>
<dbReference type="PROSITE" id="PS00822">
    <property type="entry name" value="CYTO_HEME_LYASE_2"/>
    <property type="match status" value="1"/>
</dbReference>
<evidence type="ECO:0000256" key="12">
    <source>
        <dbReference type="ARBA" id="ARBA00023128"/>
    </source>
</evidence>
<evidence type="ECO:0000256" key="8">
    <source>
        <dbReference type="ARBA" id="ARBA00022723"/>
    </source>
</evidence>
<evidence type="ECO:0000256" key="10">
    <source>
        <dbReference type="ARBA" id="ARBA00022989"/>
    </source>
</evidence>
<evidence type="ECO:0000256" key="11">
    <source>
        <dbReference type="ARBA" id="ARBA00023004"/>
    </source>
</evidence>
<feature type="domain" description="Yip1" evidence="18">
    <location>
        <begin position="114"/>
        <end position="275"/>
    </location>
</feature>
<dbReference type="GO" id="GO:0046872">
    <property type="term" value="F:metal ion binding"/>
    <property type="evidence" value="ECO:0007669"/>
    <property type="project" value="UniProtKB-KW"/>
</dbReference>
<name>A0A8H7EKL2_9PLEO</name>
<dbReference type="GO" id="GO:0005743">
    <property type="term" value="C:mitochondrial inner membrane"/>
    <property type="evidence" value="ECO:0007669"/>
    <property type="project" value="UniProtKB-SubCell"/>
</dbReference>
<dbReference type="EMBL" id="JAAABM010000001">
    <property type="protein sequence ID" value="KAF7682299.1"/>
    <property type="molecule type" value="Genomic_DNA"/>
</dbReference>
<dbReference type="EC" id="4.4.1.17" evidence="5"/>
<keyword evidence="8" id="KW-0479">Metal-binding</keyword>
<keyword evidence="10 17" id="KW-1133">Transmembrane helix</keyword>
<keyword evidence="13 17" id="KW-0472">Membrane</keyword>
<dbReference type="GeneID" id="62199500"/>
<dbReference type="Proteomes" id="UP000596902">
    <property type="component" value="Unassembled WGS sequence"/>
</dbReference>
<comment type="subcellular location">
    <subcellularLocation>
        <location evidence="1">Membrane</location>
        <topology evidence="1">Multi-pass membrane protein</topology>
    </subcellularLocation>
    <subcellularLocation>
        <location evidence="2">Mitochondrion inner membrane</location>
    </subcellularLocation>
</comment>
<evidence type="ECO:0000256" key="3">
    <source>
        <dbReference type="ARBA" id="ARBA00007255"/>
    </source>
</evidence>
<comment type="caution">
    <text evidence="19">The sequence shown here is derived from an EMBL/GenBank/DDBJ whole genome shotgun (WGS) entry which is preliminary data.</text>
</comment>
<dbReference type="PANTHER" id="PTHR12743">
    <property type="entry name" value="CYTOCHROME C1 HEME LYASE"/>
    <property type="match status" value="1"/>
</dbReference>
<keyword evidence="7 17" id="KW-0812">Transmembrane</keyword>
<dbReference type="AlphaFoldDB" id="A0A8H7EKL2"/>
<evidence type="ECO:0000256" key="5">
    <source>
        <dbReference type="ARBA" id="ARBA00012218"/>
    </source>
</evidence>
<evidence type="ECO:0000256" key="15">
    <source>
        <dbReference type="SAM" id="Coils"/>
    </source>
</evidence>
<feature type="transmembrane region" description="Helical" evidence="17">
    <location>
        <begin position="230"/>
        <end position="250"/>
    </location>
</feature>
<reference evidence="19" key="2">
    <citation type="submission" date="2020-08" db="EMBL/GenBank/DDBJ databases">
        <title>Draft Genome Sequence of Cumin Blight Pathogen Alternaria burnsii.</title>
        <authorList>
            <person name="Feng Z."/>
        </authorList>
    </citation>
    <scope>NUCLEOTIDE SEQUENCE</scope>
    <source>
        <strain evidence="19">CBS107.38</strain>
    </source>
</reference>
<protein>
    <recommendedName>
        <fullName evidence="5">holocytochrome-c synthase</fullName>
        <ecNumber evidence="5">4.4.1.17</ecNumber>
    </recommendedName>
</protein>
<evidence type="ECO:0000256" key="16">
    <source>
        <dbReference type="SAM" id="MobiDB-lite"/>
    </source>
</evidence>
<dbReference type="Pfam" id="PF04893">
    <property type="entry name" value="Yip1"/>
    <property type="match status" value="1"/>
</dbReference>
<evidence type="ECO:0000313" key="20">
    <source>
        <dbReference type="Proteomes" id="UP000596902"/>
    </source>
</evidence>
<sequence>MAQYGYGQNPQYGAGNAQNLQFYPSSFSNQPVSGHSTPFQANYGAPASQAYPAQYGAGFAAPGVSGQMGMGSSGLRTGWLAAFGTEGYDGEPPLLEELGVNFRHIQMKTLAVLNPFGRIDQHIMDDSDVAGPILFFLIFGTSLLLSGKLHFGYIYGLAFVGTILLHQILSLMSPPVNAVEATPGDHGHPHGSHLGSSLTFPRSASVLGYCLLPLVLVSMFGIIVPLDGLFGYLLTSLAITWCSYSSSSMFTVVGRMTSMRGLVAYPMVLFYGSFGIMAIFSSRGTGQAMTTRTLHEIVSPDKLRHPFHLLQPYIPLFASGFRSRNSSSTRFLIMGWFWADTAPAAPAARVAPHPMPRGSMEPPPECPMHKKPTAPVVAEKKTPQGACPYVPPENASTGASEPPPKTGLLARLNPLNNMFAELSNERADTQSVNLPLERETSTIPKGDGSLWEYPSPQQMYNAMLRKGYTDTDITAVESMVGVHNFLNEGAWAEIMGWERRFSRGLAEGYEICKKGEDVANFMLGTHDDPFDTTTWDQKDVQPPKLLRFTGRPTEPTPKSQILQWLGYVMPEKFGTAPPFDRHDWFVERCNEKGCKEIRYVIDYYEGEPEPTGEPVFFLDVRPAVDGPTSAAERLIRTGTDVWWRASGGVARELRKLEAAKKQKEEELAAKSRQYN</sequence>
<feature type="region of interest" description="Disordered" evidence="16">
    <location>
        <begin position="349"/>
        <end position="371"/>
    </location>
</feature>
<gene>
    <name evidence="19" type="ORF">GT037_001275</name>
</gene>
<keyword evidence="9" id="KW-0999">Mitochondrion inner membrane</keyword>
<dbReference type="PANTHER" id="PTHR12743:SF3">
    <property type="entry name" value="HOLOCYTOCHROME-C SYNTHASE"/>
    <property type="match status" value="1"/>
</dbReference>
<evidence type="ECO:0000259" key="18">
    <source>
        <dbReference type="Pfam" id="PF04893"/>
    </source>
</evidence>
<dbReference type="InterPro" id="IPR000511">
    <property type="entry name" value="Holocyt_c/c1_synthase"/>
</dbReference>
<keyword evidence="11" id="KW-0408">Iron</keyword>
<feature type="transmembrane region" description="Helical" evidence="17">
    <location>
        <begin position="262"/>
        <end position="280"/>
    </location>
</feature>
<evidence type="ECO:0000256" key="17">
    <source>
        <dbReference type="SAM" id="Phobius"/>
    </source>
</evidence>
<feature type="transmembrane region" description="Helical" evidence="17">
    <location>
        <begin position="206"/>
        <end position="224"/>
    </location>
</feature>
<evidence type="ECO:0000256" key="9">
    <source>
        <dbReference type="ARBA" id="ARBA00022792"/>
    </source>
</evidence>
<dbReference type="RefSeq" id="XP_038792178.1">
    <property type="nucleotide sequence ID" value="XM_038926322.1"/>
</dbReference>
<evidence type="ECO:0000256" key="7">
    <source>
        <dbReference type="ARBA" id="ARBA00022692"/>
    </source>
</evidence>
<proteinExistence type="inferred from homology"/>
<feature type="transmembrane region" description="Helical" evidence="17">
    <location>
        <begin position="153"/>
        <end position="172"/>
    </location>
</feature>